<evidence type="ECO:0000313" key="2">
    <source>
        <dbReference type="EMBL" id="WIM04565.1"/>
    </source>
</evidence>
<dbReference type="EMBL" id="CP107246">
    <property type="protein sequence ID" value="WIM04565.1"/>
    <property type="molecule type" value="Genomic_DNA"/>
</dbReference>
<keyword evidence="1" id="KW-0732">Signal</keyword>
<name>A0AA49FJ21_9PROT</name>
<proteinExistence type="predicted"/>
<dbReference type="AlphaFoldDB" id="A0AA49FJ21"/>
<sequence>MMRIVRAVLLSSALLCAQLFLAAHGIGHAFHHDDAGQDEACIECLMLSGMQGATATASAVAVFTGVPPARVAVPPVPTIERHLAFYGRAPPLLQG</sequence>
<gene>
    <name evidence="2" type="ORF">OHM77_07550</name>
</gene>
<accession>A0AA49FJ21</accession>
<protein>
    <recommendedName>
        <fullName evidence="3">DUF2946 domain-containing protein</fullName>
    </recommendedName>
</protein>
<evidence type="ECO:0000256" key="1">
    <source>
        <dbReference type="SAM" id="SignalP"/>
    </source>
</evidence>
<dbReference type="Proteomes" id="UP001234916">
    <property type="component" value="Chromosome"/>
</dbReference>
<dbReference type="KEGG" id="npv:OHM77_07550"/>
<feature type="signal peptide" evidence="1">
    <location>
        <begin position="1"/>
        <end position="22"/>
    </location>
</feature>
<reference evidence="2" key="1">
    <citation type="journal article" date="2023" name="Nat. Microbiol.">
        <title>Enrichment and characterization of a nitric oxide-reducing microbial community in a continuous bioreactor.</title>
        <authorList>
            <person name="Garrido-Amador P."/>
            <person name="Stortenbeker N."/>
            <person name="Wessels H.J.C.T."/>
            <person name="Speth D.R."/>
            <person name="Garcia-Heredia I."/>
            <person name="Kartal B."/>
        </authorList>
    </citation>
    <scope>NUCLEOTIDE SEQUENCE</scope>
    <source>
        <strain evidence="2">MAG1</strain>
    </source>
</reference>
<organism evidence="2">
    <name type="scientific">Candidatus Nitricoxidivorans perseverans</name>
    <dbReference type="NCBI Taxonomy" id="2975601"/>
    <lineage>
        <taxon>Bacteria</taxon>
        <taxon>Pseudomonadati</taxon>
        <taxon>Pseudomonadota</taxon>
        <taxon>Betaproteobacteria</taxon>
        <taxon>Nitrosomonadales</taxon>
        <taxon>Sterolibacteriaceae</taxon>
        <taxon>Candidatus Nitricoxidivorans</taxon>
    </lineage>
</organism>
<evidence type="ECO:0008006" key="3">
    <source>
        <dbReference type="Google" id="ProtNLM"/>
    </source>
</evidence>
<feature type="chain" id="PRO_5041433089" description="DUF2946 domain-containing protein" evidence="1">
    <location>
        <begin position="23"/>
        <end position="95"/>
    </location>
</feature>